<dbReference type="EMBL" id="JAAGXA010000007">
    <property type="protein sequence ID" value="NEN78936.1"/>
    <property type="molecule type" value="Genomic_DNA"/>
</dbReference>
<dbReference type="AlphaFoldDB" id="A0A6P0HK23"/>
<feature type="domain" description="Histidine kinase/HSP90-like ATPase" evidence="2">
    <location>
        <begin position="20"/>
        <end position="134"/>
    </location>
</feature>
<dbReference type="SUPFAM" id="SSF55874">
    <property type="entry name" value="ATPase domain of HSP90 chaperone/DNA topoisomerase II/histidine kinase"/>
    <property type="match status" value="1"/>
</dbReference>
<dbReference type="InterPro" id="IPR003594">
    <property type="entry name" value="HATPase_dom"/>
</dbReference>
<evidence type="ECO:0000313" key="4">
    <source>
        <dbReference type="Proteomes" id="UP000468687"/>
    </source>
</evidence>
<evidence type="ECO:0000313" key="3">
    <source>
        <dbReference type="EMBL" id="NEN78936.1"/>
    </source>
</evidence>
<dbReference type="InterPro" id="IPR050267">
    <property type="entry name" value="Anti-sigma-factor_SerPK"/>
</dbReference>
<dbReference type="PANTHER" id="PTHR35526">
    <property type="entry name" value="ANTI-SIGMA-F FACTOR RSBW-RELATED"/>
    <property type="match status" value="1"/>
</dbReference>
<dbReference type="Proteomes" id="UP000468687">
    <property type="component" value="Unassembled WGS sequence"/>
</dbReference>
<sequence length="137" mass="14038">MTASPLTPPPPGWHVVDVPHSDEAARRTCDVVRGALEALGLPTPVLNDAVIVAGELVINAVEHGAPGPGDQIELAWSVDPSHVVLRVTDGGAGPAITVQPVSDDGLRGRGLAMVAAICDDWSVTRSTGTTVTARIAL</sequence>
<dbReference type="GO" id="GO:0004674">
    <property type="term" value="F:protein serine/threonine kinase activity"/>
    <property type="evidence" value="ECO:0007669"/>
    <property type="project" value="UniProtKB-KW"/>
</dbReference>
<evidence type="ECO:0000259" key="2">
    <source>
        <dbReference type="Pfam" id="PF13581"/>
    </source>
</evidence>
<dbReference type="Pfam" id="PF13581">
    <property type="entry name" value="HATPase_c_2"/>
    <property type="match status" value="1"/>
</dbReference>
<dbReference type="Gene3D" id="3.30.565.10">
    <property type="entry name" value="Histidine kinase-like ATPase, C-terminal domain"/>
    <property type="match status" value="1"/>
</dbReference>
<dbReference type="CDD" id="cd16936">
    <property type="entry name" value="HATPase_RsbW-like"/>
    <property type="match status" value="1"/>
</dbReference>
<reference evidence="3 4" key="1">
    <citation type="journal article" date="2014" name="Int. J. Syst. Evol. Microbiol.">
        <title>Nocardioides zeae sp. nov., isolated from the stem of Zea mays.</title>
        <authorList>
            <person name="Glaeser S.P."/>
            <person name="McInroy J.A."/>
            <person name="Busse H.J."/>
            <person name="Kampfer P."/>
        </authorList>
    </citation>
    <scope>NUCLEOTIDE SEQUENCE [LARGE SCALE GENOMIC DNA]</scope>
    <source>
        <strain evidence="3 4">JCM 30728</strain>
    </source>
</reference>
<keyword evidence="3" id="KW-0067">ATP-binding</keyword>
<dbReference type="RefSeq" id="WP_163772479.1">
    <property type="nucleotide sequence ID" value="NZ_JAAGXA010000007.1"/>
</dbReference>
<keyword evidence="4" id="KW-1185">Reference proteome</keyword>
<keyword evidence="1" id="KW-0418">Kinase</keyword>
<gene>
    <name evidence="3" type="ORF">G3T38_11680</name>
</gene>
<protein>
    <submittedName>
        <fullName evidence="3">ATP-binding protein</fullName>
    </submittedName>
</protein>
<keyword evidence="1" id="KW-0808">Transferase</keyword>
<dbReference type="GO" id="GO:0005524">
    <property type="term" value="F:ATP binding"/>
    <property type="evidence" value="ECO:0007669"/>
    <property type="project" value="UniProtKB-KW"/>
</dbReference>
<proteinExistence type="predicted"/>
<keyword evidence="1" id="KW-0723">Serine/threonine-protein kinase</keyword>
<dbReference type="InterPro" id="IPR036890">
    <property type="entry name" value="HATPase_C_sf"/>
</dbReference>
<dbReference type="PANTHER" id="PTHR35526:SF3">
    <property type="entry name" value="ANTI-SIGMA-F FACTOR RSBW"/>
    <property type="match status" value="1"/>
</dbReference>
<comment type="caution">
    <text evidence="3">The sequence shown here is derived from an EMBL/GenBank/DDBJ whole genome shotgun (WGS) entry which is preliminary data.</text>
</comment>
<accession>A0A6P0HK23</accession>
<evidence type="ECO:0000256" key="1">
    <source>
        <dbReference type="ARBA" id="ARBA00022527"/>
    </source>
</evidence>
<organism evidence="3 4">
    <name type="scientific">Nocardioides zeae</name>
    <dbReference type="NCBI Taxonomy" id="1457234"/>
    <lineage>
        <taxon>Bacteria</taxon>
        <taxon>Bacillati</taxon>
        <taxon>Actinomycetota</taxon>
        <taxon>Actinomycetes</taxon>
        <taxon>Propionibacteriales</taxon>
        <taxon>Nocardioidaceae</taxon>
        <taxon>Nocardioides</taxon>
    </lineage>
</organism>
<keyword evidence="3" id="KW-0547">Nucleotide-binding</keyword>
<name>A0A6P0HK23_9ACTN</name>